<evidence type="ECO:0000313" key="3">
    <source>
        <dbReference type="EMBL" id="GAA2686866.1"/>
    </source>
</evidence>
<feature type="transmembrane region" description="Helical" evidence="2">
    <location>
        <begin position="123"/>
        <end position="145"/>
    </location>
</feature>
<evidence type="ECO:0000313" key="4">
    <source>
        <dbReference type="Proteomes" id="UP001499989"/>
    </source>
</evidence>
<organism evidence="3 4">
    <name type="scientific">Streptomyces violaceolatus</name>
    <dbReference type="NCBI Taxonomy" id="67378"/>
    <lineage>
        <taxon>Bacteria</taxon>
        <taxon>Bacillati</taxon>
        <taxon>Actinomycetota</taxon>
        <taxon>Actinomycetes</taxon>
        <taxon>Kitasatosporales</taxon>
        <taxon>Streptomycetaceae</taxon>
        <taxon>Streptomyces</taxon>
        <taxon>Streptomyces violaceoruber group</taxon>
    </lineage>
</organism>
<dbReference type="Proteomes" id="UP001499989">
    <property type="component" value="Unassembled WGS sequence"/>
</dbReference>
<keyword evidence="2" id="KW-0812">Transmembrane</keyword>
<accession>A0ABN3SVS7</accession>
<feature type="region of interest" description="Disordered" evidence="1">
    <location>
        <begin position="1"/>
        <end position="27"/>
    </location>
</feature>
<proteinExistence type="predicted"/>
<reference evidence="3 4" key="1">
    <citation type="journal article" date="2019" name="Int. J. Syst. Evol. Microbiol.">
        <title>The Global Catalogue of Microorganisms (GCM) 10K type strain sequencing project: providing services to taxonomists for standard genome sequencing and annotation.</title>
        <authorList>
            <consortium name="The Broad Institute Genomics Platform"/>
            <consortium name="The Broad Institute Genome Sequencing Center for Infectious Disease"/>
            <person name="Wu L."/>
            <person name="Ma J."/>
        </authorList>
    </citation>
    <scope>NUCLEOTIDE SEQUENCE [LARGE SCALE GENOMIC DNA]</scope>
    <source>
        <strain evidence="3 4">JCM 4531</strain>
    </source>
</reference>
<evidence type="ECO:0000256" key="1">
    <source>
        <dbReference type="SAM" id="MobiDB-lite"/>
    </source>
</evidence>
<evidence type="ECO:0000256" key="2">
    <source>
        <dbReference type="SAM" id="Phobius"/>
    </source>
</evidence>
<keyword evidence="2" id="KW-1133">Transmembrane helix</keyword>
<name>A0ABN3SVS7_9ACTN</name>
<keyword evidence="4" id="KW-1185">Reference proteome</keyword>
<feature type="compositionally biased region" description="Basic and acidic residues" evidence="1">
    <location>
        <begin position="1"/>
        <end position="12"/>
    </location>
</feature>
<comment type="caution">
    <text evidence="3">The sequence shown here is derived from an EMBL/GenBank/DDBJ whole genome shotgun (WGS) entry which is preliminary data.</text>
</comment>
<keyword evidence="2" id="KW-0472">Membrane</keyword>
<dbReference type="EMBL" id="BAAASK010000010">
    <property type="protein sequence ID" value="GAA2686866.1"/>
    <property type="molecule type" value="Genomic_DNA"/>
</dbReference>
<protein>
    <submittedName>
        <fullName evidence="3">Uncharacterized protein</fullName>
    </submittedName>
</protein>
<gene>
    <name evidence="3" type="ORF">GCM10010310_40220</name>
</gene>
<sequence length="146" mass="16449">MGRHRPREDRRPTGTAPTAAPRHDPTGVTREYLMNTSKQAARGLADIQAFLYREAHLSAARRRVSAFAARADGLTHGQRMDLERWYLEEQKYVARMVTEHIEERIGAAEAAHRLRFGRWLRGTMIAMTAIGLTIFVCTAVVVGSMT</sequence>